<dbReference type="EMBL" id="JAAOAM010000112">
    <property type="protein sequence ID" value="KAF5546803.1"/>
    <property type="molecule type" value="Genomic_DNA"/>
</dbReference>
<dbReference type="AlphaFoldDB" id="A0A8H5MZY6"/>
<evidence type="ECO:0000313" key="3">
    <source>
        <dbReference type="EMBL" id="KAF5546803.1"/>
    </source>
</evidence>
<evidence type="ECO:0000256" key="1">
    <source>
        <dbReference type="SAM" id="SignalP"/>
    </source>
</evidence>
<dbReference type="Proteomes" id="UP000522262">
    <property type="component" value="Unassembled WGS sequence"/>
</dbReference>
<proteinExistence type="predicted"/>
<name>A0A8H5MZY6_9HYPO</name>
<dbReference type="Pfam" id="PF16173">
    <property type="entry name" value="DUF4874"/>
    <property type="match status" value="1"/>
</dbReference>
<sequence>MHLPLILVMTIAVKCAATIGFTTYKEIKEGSDNSAAIQFAALDRSDTLFLYIQIIAGGDHAALINDFKTLSQNYGSNGISIIPRVRYGTSSGDISAEPNDREQLLQDVATWANVFSDVSGTVQIPVIQAGFLGQWGEWHSGPFCQAQGTDESAANLDVKRAVVTTLQGSGIKIALRYPRDHQALFNGNRAVTIHNDCIFNGGPGGYDGGTFPSNDRQTWVDYTKSVASGNTYGGEGCNQAGDSTYDWSDFGDVCGSNGLATYINAFQIAYLNPQNPAPLQQLFNDPNYSGCVDNIQAALEQHT</sequence>
<accession>A0A8H5MZY6</accession>
<evidence type="ECO:0000313" key="4">
    <source>
        <dbReference type="Proteomes" id="UP000522262"/>
    </source>
</evidence>
<feature type="chain" id="PRO_5033994498" description="DUF4874 domain-containing protein" evidence="1">
    <location>
        <begin position="18"/>
        <end position="303"/>
    </location>
</feature>
<reference evidence="3 4" key="1">
    <citation type="submission" date="2020-05" db="EMBL/GenBank/DDBJ databases">
        <title>Identification and distribution of gene clusters putatively required for synthesis of sphingolipid metabolism inhibitors in phylogenetically diverse species of the filamentous fungus Fusarium.</title>
        <authorList>
            <person name="Kim H.-S."/>
            <person name="Busman M."/>
            <person name="Brown D.W."/>
            <person name="Divon H."/>
            <person name="Uhlig S."/>
            <person name="Proctor R.H."/>
        </authorList>
    </citation>
    <scope>NUCLEOTIDE SEQUENCE [LARGE SCALE GENOMIC DNA]</scope>
    <source>
        <strain evidence="3 4">NRRL 53147</strain>
    </source>
</reference>
<evidence type="ECO:0000259" key="2">
    <source>
        <dbReference type="Pfam" id="PF16173"/>
    </source>
</evidence>
<protein>
    <recommendedName>
        <fullName evidence="2">DUF4874 domain-containing protein</fullName>
    </recommendedName>
</protein>
<feature type="domain" description="DUF4874" evidence="2">
    <location>
        <begin position="67"/>
        <end position="178"/>
    </location>
</feature>
<dbReference type="InterPro" id="IPR032379">
    <property type="entry name" value="DUF4874"/>
</dbReference>
<keyword evidence="4" id="KW-1185">Reference proteome</keyword>
<keyword evidence="1" id="KW-0732">Signal</keyword>
<feature type="signal peptide" evidence="1">
    <location>
        <begin position="1"/>
        <end position="17"/>
    </location>
</feature>
<organism evidence="3 4">
    <name type="scientific">Fusarium mexicanum</name>
    <dbReference type="NCBI Taxonomy" id="751941"/>
    <lineage>
        <taxon>Eukaryota</taxon>
        <taxon>Fungi</taxon>
        <taxon>Dikarya</taxon>
        <taxon>Ascomycota</taxon>
        <taxon>Pezizomycotina</taxon>
        <taxon>Sordariomycetes</taxon>
        <taxon>Hypocreomycetidae</taxon>
        <taxon>Hypocreales</taxon>
        <taxon>Nectriaceae</taxon>
        <taxon>Fusarium</taxon>
        <taxon>Fusarium fujikuroi species complex</taxon>
    </lineage>
</organism>
<gene>
    <name evidence="3" type="ORF">FMEXI_5494</name>
</gene>
<comment type="caution">
    <text evidence="3">The sequence shown here is derived from an EMBL/GenBank/DDBJ whole genome shotgun (WGS) entry which is preliminary data.</text>
</comment>